<dbReference type="Proteomes" id="UP000237347">
    <property type="component" value="Unassembled WGS sequence"/>
</dbReference>
<proteinExistence type="predicted"/>
<organism evidence="1 2">
    <name type="scientific">Quercus suber</name>
    <name type="common">Cork oak</name>
    <dbReference type="NCBI Taxonomy" id="58331"/>
    <lineage>
        <taxon>Eukaryota</taxon>
        <taxon>Viridiplantae</taxon>
        <taxon>Streptophyta</taxon>
        <taxon>Embryophyta</taxon>
        <taxon>Tracheophyta</taxon>
        <taxon>Spermatophyta</taxon>
        <taxon>Magnoliopsida</taxon>
        <taxon>eudicotyledons</taxon>
        <taxon>Gunneridae</taxon>
        <taxon>Pentapetalae</taxon>
        <taxon>rosids</taxon>
        <taxon>fabids</taxon>
        <taxon>Fagales</taxon>
        <taxon>Fagaceae</taxon>
        <taxon>Quercus</taxon>
    </lineage>
</organism>
<keyword evidence="2" id="KW-1185">Reference proteome</keyword>
<evidence type="ECO:0000313" key="2">
    <source>
        <dbReference type="Proteomes" id="UP000237347"/>
    </source>
</evidence>
<accession>A0AAW0KP60</accession>
<gene>
    <name evidence="1" type="ORF">CFP56_016713</name>
</gene>
<sequence>MPEFIDEHHAPAYLVKTYKELLETNQYQVIDGKSCMENRATKRLCPKCNSNCGGIFIIRRNSGDKEDDTQT</sequence>
<comment type="caution">
    <text evidence="1">The sequence shown here is derived from an EMBL/GenBank/DDBJ whole genome shotgun (WGS) entry which is preliminary data.</text>
</comment>
<evidence type="ECO:0000313" key="1">
    <source>
        <dbReference type="EMBL" id="KAK7840443.1"/>
    </source>
</evidence>
<protein>
    <submittedName>
        <fullName evidence="1">Uncharacterized protein</fullName>
    </submittedName>
</protein>
<dbReference type="EMBL" id="PKMF04000262">
    <property type="protein sequence ID" value="KAK7840443.1"/>
    <property type="molecule type" value="Genomic_DNA"/>
</dbReference>
<dbReference type="AlphaFoldDB" id="A0AAW0KP60"/>
<name>A0AAW0KP60_QUESU</name>
<reference evidence="1 2" key="1">
    <citation type="journal article" date="2018" name="Sci. Data">
        <title>The draft genome sequence of cork oak.</title>
        <authorList>
            <person name="Ramos A.M."/>
            <person name="Usie A."/>
            <person name="Barbosa P."/>
            <person name="Barros P.M."/>
            <person name="Capote T."/>
            <person name="Chaves I."/>
            <person name="Simoes F."/>
            <person name="Abreu I."/>
            <person name="Carrasquinho I."/>
            <person name="Faro C."/>
            <person name="Guimaraes J.B."/>
            <person name="Mendonca D."/>
            <person name="Nobrega F."/>
            <person name="Rodrigues L."/>
            <person name="Saibo N.J.M."/>
            <person name="Varela M.C."/>
            <person name="Egas C."/>
            <person name="Matos J."/>
            <person name="Miguel C.M."/>
            <person name="Oliveira M.M."/>
            <person name="Ricardo C.P."/>
            <person name="Goncalves S."/>
        </authorList>
    </citation>
    <scope>NUCLEOTIDE SEQUENCE [LARGE SCALE GENOMIC DNA]</scope>
    <source>
        <strain evidence="2">cv. HL8</strain>
    </source>
</reference>